<dbReference type="EMBL" id="JACDUK010000002">
    <property type="protein sequence ID" value="MBA2853109.1"/>
    <property type="molecule type" value="Genomic_DNA"/>
</dbReference>
<organism evidence="2 3">
    <name type="scientific">Methanococcus maripaludis</name>
    <name type="common">Methanococcus deltae</name>
    <dbReference type="NCBI Taxonomy" id="39152"/>
    <lineage>
        <taxon>Archaea</taxon>
        <taxon>Methanobacteriati</taxon>
        <taxon>Methanobacteriota</taxon>
        <taxon>Methanomada group</taxon>
        <taxon>Methanococci</taxon>
        <taxon>Methanococcales</taxon>
        <taxon>Methanococcaceae</taxon>
        <taxon>Methanococcus</taxon>
    </lineage>
</organism>
<feature type="transmembrane region" description="Helical" evidence="1">
    <location>
        <begin position="114"/>
        <end position="133"/>
    </location>
</feature>
<reference evidence="2 3" key="1">
    <citation type="submission" date="2020-07" db="EMBL/GenBank/DDBJ databases">
        <title>Genomic Encyclopedia of Type Strains, Phase IV (KMG-V): Genome sequencing to study the core and pangenomes of soil and plant-associated prokaryotes.</title>
        <authorList>
            <person name="Whitman W."/>
        </authorList>
    </citation>
    <scope>NUCLEOTIDE SEQUENCE [LARGE SCALE GENOMIC DNA]</scope>
    <source>
        <strain evidence="2 3">S1</strain>
    </source>
</reference>
<dbReference type="Proteomes" id="UP000522365">
    <property type="component" value="Unassembled WGS sequence"/>
</dbReference>
<feature type="transmembrane region" description="Helical" evidence="1">
    <location>
        <begin position="287"/>
        <end position="305"/>
    </location>
</feature>
<keyword evidence="1" id="KW-1133">Transmembrane helix</keyword>
<dbReference type="Pfam" id="PF09971">
    <property type="entry name" value="DUF2206"/>
    <property type="match status" value="1"/>
</dbReference>
<name>A0A7J9NZK3_METMI</name>
<dbReference type="AlphaFoldDB" id="A0A7J9NZK3"/>
<keyword evidence="1" id="KW-0812">Transmembrane</keyword>
<feature type="transmembrane region" description="Helical" evidence="1">
    <location>
        <begin position="20"/>
        <end position="37"/>
    </location>
</feature>
<dbReference type="InterPro" id="IPR018701">
    <property type="entry name" value="DUF2206_membrane"/>
</dbReference>
<protein>
    <submittedName>
        <fullName evidence="2">Putative membrane protein</fullName>
    </submittedName>
</protein>
<sequence>MKLMKILNPFKLQNWEYKKFLIVILGIQLSLLGLFGFNKLGFETPILRALIGFVYVSFVPGYLILRILKLNKLDSLESFLYSVGLSIFFVMLVGFLINIIYPNFGITNKPLSEMSIIISLLITTLFLTILNKNSMLSTNNQEHLNLKDIVTPKVLFLSLIPFLAIFGTYLVNYYQNNFLIILLILIIAILPIFAVIYNIIPKQLYPYTLWIMAISLIFHVSLIGQYTPIYDGENLPYEVIENSFWEMDKDIGTFNGVYNSVLSTNVLATFFVKFLDISLTNTYKILYPILLSFTALGVFKISRLYTDPKKSFLATFLLIGTAMFYINIPMIRKQVVAELFLVLLILLFLNKKYHNSNILKLIFIVALPWSHYGISVLFLGLLAFTALTLVIFKKIDSKIGLYSDKFSIFTIFLIFITISWYLFISNSSTFISITNTAFKVFITVLSVPDPEQSRGTQILNKEMPSILWSSLKLMYMATIATSSLGIINYTYNFVKSKFIDGNLTTICFSSYWLMILGASVIVPHFSVMSPYRLFHVFTLFSGFLCILGLEVMFKILQKTLKMPKKIDYEKSSLKLITVFLVFFMLFNTQIIFEFAKDHPKSISFSQISVTKYGTIDDIYFVYRRLINHQDRLMNMWVKNNQVNGKITHLNDDSGAKLEINNQTYLVVNKFTTTFNKYVRKTSWELREYKDINTINNVLEEHNKIYNNGEGYITHP</sequence>
<feature type="transmembrane region" description="Helical" evidence="1">
    <location>
        <begin position="80"/>
        <end position="102"/>
    </location>
</feature>
<evidence type="ECO:0000313" key="3">
    <source>
        <dbReference type="Proteomes" id="UP000522365"/>
    </source>
</evidence>
<comment type="caution">
    <text evidence="2">The sequence shown here is derived from an EMBL/GenBank/DDBJ whole genome shotgun (WGS) entry which is preliminary data.</text>
</comment>
<proteinExistence type="predicted"/>
<feature type="transmembrane region" description="Helical" evidence="1">
    <location>
        <begin position="503"/>
        <end position="527"/>
    </location>
</feature>
<feature type="transmembrane region" description="Helical" evidence="1">
    <location>
        <begin position="404"/>
        <end position="423"/>
    </location>
</feature>
<evidence type="ECO:0000256" key="1">
    <source>
        <dbReference type="SAM" id="Phobius"/>
    </source>
</evidence>
<gene>
    <name evidence="2" type="ORF">HNP89_001066</name>
</gene>
<feature type="transmembrane region" description="Helical" evidence="1">
    <location>
        <begin position="573"/>
        <end position="592"/>
    </location>
</feature>
<evidence type="ECO:0000313" key="2">
    <source>
        <dbReference type="EMBL" id="MBA2853109.1"/>
    </source>
</evidence>
<feature type="transmembrane region" description="Helical" evidence="1">
    <location>
        <begin position="49"/>
        <end position="68"/>
    </location>
</feature>
<feature type="transmembrane region" description="Helical" evidence="1">
    <location>
        <begin position="178"/>
        <end position="200"/>
    </location>
</feature>
<feature type="transmembrane region" description="Helical" evidence="1">
    <location>
        <begin position="311"/>
        <end position="328"/>
    </location>
</feature>
<feature type="transmembrane region" description="Helical" evidence="1">
    <location>
        <begin position="207"/>
        <end position="227"/>
    </location>
</feature>
<feature type="transmembrane region" description="Helical" evidence="1">
    <location>
        <begin position="473"/>
        <end position="491"/>
    </location>
</feature>
<keyword evidence="1" id="KW-0472">Membrane</keyword>
<feature type="transmembrane region" description="Helical" evidence="1">
    <location>
        <begin position="533"/>
        <end position="553"/>
    </location>
</feature>
<accession>A0A7J9NZK3</accession>
<feature type="transmembrane region" description="Helical" evidence="1">
    <location>
        <begin position="371"/>
        <end position="392"/>
    </location>
</feature>
<feature type="transmembrane region" description="Helical" evidence="1">
    <location>
        <begin position="154"/>
        <end position="172"/>
    </location>
</feature>
<feature type="transmembrane region" description="Helical" evidence="1">
    <location>
        <begin position="335"/>
        <end position="351"/>
    </location>
</feature>